<dbReference type="EMBL" id="QKWP01000919">
    <property type="protein sequence ID" value="RIB13493.1"/>
    <property type="molecule type" value="Genomic_DNA"/>
</dbReference>
<evidence type="ECO:0000313" key="2">
    <source>
        <dbReference type="Proteomes" id="UP000266673"/>
    </source>
</evidence>
<dbReference type="OrthoDB" id="2353768at2759"/>
<accession>A0A397V0R2</accession>
<comment type="caution">
    <text evidence="1">The sequence shown here is derived from an EMBL/GenBank/DDBJ whole genome shotgun (WGS) entry which is preliminary data.</text>
</comment>
<gene>
    <name evidence="1" type="ORF">C2G38_2040932</name>
</gene>
<reference evidence="1 2" key="1">
    <citation type="submission" date="2018-06" db="EMBL/GenBank/DDBJ databases">
        <title>Comparative genomics reveals the genomic features of Rhizophagus irregularis, R. cerebriforme, R. diaphanum and Gigaspora rosea, and their symbiotic lifestyle signature.</title>
        <authorList>
            <person name="Morin E."/>
            <person name="San Clemente H."/>
            <person name="Chen E.C.H."/>
            <person name="De La Providencia I."/>
            <person name="Hainaut M."/>
            <person name="Kuo A."/>
            <person name="Kohler A."/>
            <person name="Murat C."/>
            <person name="Tang N."/>
            <person name="Roy S."/>
            <person name="Loubradou J."/>
            <person name="Henrissat B."/>
            <person name="Grigoriev I.V."/>
            <person name="Corradi N."/>
            <person name="Roux C."/>
            <person name="Martin F.M."/>
        </authorList>
    </citation>
    <scope>NUCLEOTIDE SEQUENCE [LARGE SCALE GENOMIC DNA]</scope>
    <source>
        <strain evidence="1 2">DAOM 194757</strain>
    </source>
</reference>
<dbReference type="Proteomes" id="UP000266673">
    <property type="component" value="Unassembled WGS sequence"/>
</dbReference>
<protein>
    <submittedName>
        <fullName evidence="1">Uncharacterized protein</fullName>
    </submittedName>
</protein>
<keyword evidence="2" id="KW-1185">Reference proteome</keyword>
<sequence>MIYSLRIPQPSFPPELADWCLPFNENLPKEIDPYFVDLLVKQYDEIPEFLRSVPDLLSKPNDAFMAYTTSLKLISITPVGVYNYCQDLIKFVRGPSKKNNFLENVKTARRYLRKEGFAGRVEGDVLKVFEEVRENVASELKEIAQNPIPSFLPKKHMCDTQEREIDAMNEYLMNSVTDASDIFGKVYSVLDEGELSSLYKRLTLEDEETFISEKIQEYLTFFDDIVPTQSNGDKAVDSCLEDEIVDNCLKDEAVDVDENNNKTIEKTYFSCERDISTKIDIQDNDYKADGVLELFDQPKQIPLFLLEVSEEPNNLDPDKINEDRHKLLKEGVFGFNKLMLSTKLPKWKVCETQKIFLAQAFADKIVIGQLIFIGPGLYLFAPFTIPAFTIPTSNIDLNHVPRLIRTLLCLRYNLVENIERFLEFKKEGQEKITKSQPKYATGLTPERQRTVTFAEFLPKILKREEKKVRGRGKGRGRGI</sequence>
<name>A0A397V0R2_9GLOM</name>
<dbReference type="AlphaFoldDB" id="A0A397V0R2"/>
<organism evidence="1 2">
    <name type="scientific">Gigaspora rosea</name>
    <dbReference type="NCBI Taxonomy" id="44941"/>
    <lineage>
        <taxon>Eukaryota</taxon>
        <taxon>Fungi</taxon>
        <taxon>Fungi incertae sedis</taxon>
        <taxon>Mucoromycota</taxon>
        <taxon>Glomeromycotina</taxon>
        <taxon>Glomeromycetes</taxon>
        <taxon>Diversisporales</taxon>
        <taxon>Gigasporaceae</taxon>
        <taxon>Gigaspora</taxon>
    </lineage>
</organism>
<proteinExistence type="predicted"/>
<evidence type="ECO:0000313" key="1">
    <source>
        <dbReference type="EMBL" id="RIB13493.1"/>
    </source>
</evidence>